<dbReference type="PANTHER" id="PTHR30269:SF37">
    <property type="entry name" value="MEMBRANE TRANSPORTER PROTEIN"/>
    <property type="match status" value="1"/>
</dbReference>
<comment type="similarity">
    <text evidence="2 8">Belongs to the 4-toluene sulfonate uptake permease (TSUP) (TC 2.A.102) family.</text>
</comment>
<evidence type="ECO:0000256" key="3">
    <source>
        <dbReference type="ARBA" id="ARBA00022448"/>
    </source>
</evidence>
<sequence>MELFWVILIVLVASLVKGITGFGFALVSLPPLLIWYSPKEIIPVLLLCNLFSSTIIVLQKKDRKLISKQFNTLILYGAAFTIFGVILLKYLPEELMIVILSIFLILLSILSVLGVEYKMKLTTRSYKIAGALLGFLTGSISISGPPMALFLHSAKVDNQQFREIFSWFSIATSVVALVGYILLDILTFKSFKMVLLFIPILYIGSFIGKRINHLIPDIVFKKAILIITLVSSIFILIR</sequence>
<dbReference type="Proteomes" id="UP000199452">
    <property type="component" value="Unassembled WGS sequence"/>
</dbReference>
<dbReference type="EMBL" id="FMYP01000124">
    <property type="protein sequence ID" value="SDD28811.1"/>
    <property type="molecule type" value="Genomic_DNA"/>
</dbReference>
<feature type="transmembrane region" description="Helical" evidence="8">
    <location>
        <begin position="42"/>
        <end position="58"/>
    </location>
</feature>
<dbReference type="InterPro" id="IPR002781">
    <property type="entry name" value="TM_pro_TauE-like"/>
</dbReference>
<keyword evidence="7 8" id="KW-0472">Membrane</keyword>
<dbReference type="InterPro" id="IPR052017">
    <property type="entry name" value="TSUP"/>
</dbReference>
<evidence type="ECO:0000256" key="6">
    <source>
        <dbReference type="ARBA" id="ARBA00022989"/>
    </source>
</evidence>
<name>A0A1G6TIE7_9BACT</name>
<evidence type="ECO:0000256" key="7">
    <source>
        <dbReference type="ARBA" id="ARBA00023136"/>
    </source>
</evidence>
<keyword evidence="6 8" id="KW-1133">Transmembrane helix</keyword>
<gene>
    <name evidence="9" type="ORF">SAMN05216323_11245</name>
</gene>
<dbReference type="PANTHER" id="PTHR30269">
    <property type="entry name" value="TRANSMEMBRANE PROTEIN YFCA"/>
    <property type="match status" value="1"/>
</dbReference>
<feature type="transmembrane region" description="Helical" evidence="8">
    <location>
        <begin position="70"/>
        <end position="91"/>
    </location>
</feature>
<dbReference type="GO" id="GO:0005886">
    <property type="term" value="C:plasma membrane"/>
    <property type="evidence" value="ECO:0007669"/>
    <property type="project" value="UniProtKB-SubCell"/>
</dbReference>
<feature type="transmembrane region" description="Helical" evidence="8">
    <location>
        <begin position="219"/>
        <end position="237"/>
    </location>
</feature>
<evidence type="ECO:0000256" key="1">
    <source>
        <dbReference type="ARBA" id="ARBA00004651"/>
    </source>
</evidence>
<feature type="transmembrane region" description="Helical" evidence="8">
    <location>
        <begin position="190"/>
        <end position="207"/>
    </location>
</feature>
<dbReference type="AlphaFoldDB" id="A0A1G6TIE7"/>
<keyword evidence="3" id="KW-0813">Transport</keyword>
<organism evidence="9 10">
    <name type="scientific">Williamwhitmania taraxaci</name>
    <dbReference type="NCBI Taxonomy" id="1640674"/>
    <lineage>
        <taxon>Bacteria</taxon>
        <taxon>Pseudomonadati</taxon>
        <taxon>Bacteroidota</taxon>
        <taxon>Bacteroidia</taxon>
        <taxon>Bacteroidales</taxon>
        <taxon>Williamwhitmaniaceae</taxon>
        <taxon>Williamwhitmania</taxon>
    </lineage>
</organism>
<evidence type="ECO:0000256" key="2">
    <source>
        <dbReference type="ARBA" id="ARBA00009142"/>
    </source>
</evidence>
<evidence type="ECO:0000256" key="8">
    <source>
        <dbReference type="RuleBase" id="RU363041"/>
    </source>
</evidence>
<keyword evidence="4 8" id="KW-1003">Cell membrane</keyword>
<dbReference type="STRING" id="1640674.SAMN05216323_11245"/>
<evidence type="ECO:0000313" key="9">
    <source>
        <dbReference type="EMBL" id="SDD28811.1"/>
    </source>
</evidence>
<feature type="transmembrane region" description="Helical" evidence="8">
    <location>
        <begin position="129"/>
        <end position="152"/>
    </location>
</feature>
<dbReference type="RefSeq" id="WP_092441018.1">
    <property type="nucleotide sequence ID" value="NZ_FMYP01000124.1"/>
</dbReference>
<dbReference type="OrthoDB" id="7843147at2"/>
<dbReference type="Pfam" id="PF01925">
    <property type="entry name" value="TauE"/>
    <property type="match status" value="1"/>
</dbReference>
<proteinExistence type="inferred from homology"/>
<feature type="transmembrane region" description="Helical" evidence="8">
    <location>
        <begin position="97"/>
        <end position="117"/>
    </location>
</feature>
<comment type="subcellular location">
    <subcellularLocation>
        <location evidence="1 8">Cell membrane</location>
        <topology evidence="1 8">Multi-pass membrane protein</topology>
    </subcellularLocation>
</comment>
<evidence type="ECO:0000313" key="10">
    <source>
        <dbReference type="Proteomes" id="UP000199452"/>
    </source>
</evidence>
<protein>
    <recommendedName>
        <fullName evidence="8">Probable membrane transporter protein</fullName>
    </recommendedName>
</protein>
<evidence type="ECO:0000256" key="5">
    <source>
        <dbReference type="ARBA" id="ARBA00022692"/>
    </source>
</evidence>
<evidence type="ECO:0000256" key="4">
    <source>
        <dbReference type="ARBA" id="ARBA00022475"/>
    </source>
</evidence>
<feature type="transmembrane region" description="Helical" evidence="8">
    <location>
        <begin position="164"/>
        <end position="183"/>
    </location>
</feature>
<reference evidence="9 10" key="1">
    <citation type="submission" date="2016-09" db="EMBL/GenBank/DDBJ databases">
        <authorList>
            <person name="Capua I."/>
            <person name="De Benedictis P."/>
            <person name="Joannis T."/>
            <person name="Lombin L.H."/>
            <person name="Cattoli G."/>
        </authorList>
    </citation>
    <scope>NUCLEOTIDE SEQUENCE [LARGE SCALE GENOMIC DNA]</scope>
    <source>
        <strain evidence="9 10">A7P-90m</strain>
    </source>
</reference>
<keyword evidence="10" id="KW-1185">Reference proteome</keyword>
<accession>A0A1G6TIE7</accession>
<keyword evidence="5 8" id="KW-0812">Transmembrane</keyword>